<evidence type="ECO:0000313" key="1">
    <source>
        <dbReference type="EMBL" id="KAJ8007521.1"/>
    </source>
</evidence>
<sequence length="129" mass="13921">MAVAPTLTQEGGVAWSLDLQSCSAQLCHGYGQCVKNTVKNTERTCECLLGYRGDFCQETVNGAISVPLTLGVLAFIMGIIIIAAFLASINQRVRRRKAGAMDLMICRENFNGRESPHAQAGFPSDVQPT</sequence>
<proteinExistence type="predicted"/>
<gene>
    <name evidence="1" type="ORF">DPEC_G00118360</name>
</gene>
<protein>
    <submittedName>
        <fullName evidence="1">Uncharacterized protein</fullName>
    </submittedName>
</protein>
<dbReference type="EMBL" id="CM055736">
    <property type="protein sequence ID" value="KAJ8007521.1"/>
    <property type="molecule type" value="Genomic_DNA"/>
</dbReference>
<dbReference type="Proteomes" id="UP001157502">
    <property type="component" value="Chromosome 9"/>
</dbReference>
<evidence type="ECO:0000313" key="2">
    <source>
        <dbReference type="Proteomes" id="UP001157502"/>
    </source>
</evidence>
<comment type="caution">
    <text evidence="1">The sequence shown here is derived from an EMBL/GenBank/DDBJ whole genome shotgun (WGS) entry which is preliminary data.</text>
</comment>
<name>A0ACC2GVM6_DALPE</name>
<reference evidence="1" key="1">
    <citation type="submission" date="2021-05" db="EMBL/GenBank/DDBJ databases">
        <authorList>
            <person name="Pan Q."/>
            <person name="Jouanno E."/>
            <person name="Zahm M."/>
            <person name="Klopp C."/>
            <person name="Cabau C."/>
            <person name="Louis A."/>
            <person name="Berthelot C."/>
            <person name="Parey E."/>
            <person name="Roest Crollius H."/>
            <person name="Montfort J."/>
            <person name="Robinson-Rechavi M."/>
            <person name="Bouchez O."/>
            <person name="Lampietro C."/>
            <person name="Lopez Roques C."/>
            <person name="Donnadieu C."/>
            <person name="Postlethwait J."/>
            <person name="Bobe J."/>
            <person name="Dillon D."/>
            <person name="Chandos A."/>
            <person name="von Hippel F."/>
            <person name="Guiguen Y."/>
        </authorList>
    </citation>
    <scope>NUCLEOTIDE SEQUENCE</scope>
    <source>
        <strain evidence="1">YG-Jan2019</strain>
    </source>
</reference>
<accession>A0ACC2GVM6</accession>
<keyword evidence="2" id="KW-1185">Reference proteome</keyword>
<organism evidence="1 2">
    <name type="scientific">Dallia pectoralis</name>
    <name type="common">Alaska blackfish</name>
    <dbReference type="NCBI Taxonomy" id="75939"/>
    <lineage>
        <taxon>Eukaryota</taxon>
        <taxon>Metazoa</taxon>
        <taxon>Chordata</taxon>
        <taxon>Craniata</taxon>
        <taxon>Vertebrata</taxon>
        <taxon>Euteleostomi</taxon>
        <taxon>Actinopterygii</taxon>
        <taxon>Neopterygii</taxon>
        <taxon>Teleostei</taxon>
        <taxon>Protacanthopterygii</taxon>
        <taxon>Esociformes</taxon>
        <taxon>Umbridae</taxon>
        <taxon>Dallia</taxon>
    </lineage>
</organism>